<feature type="transmembrane region" description="Helical" evidence="6">
    <location>
        <begin position="211"/>
        <end position="231"/>
    </location>
</feature>
<organism evidence="8 9">
    <name type="scientific">Crotalaria pallida</name>
    <name type="common">Smooth rattlebox</name>
    <name type="synonym">Crotalaria striata</name>
    <dbReference type="NCBI Taxonomy" id="3830"/>
    <lineage>
        <taxon>Eukaryota</taxon>
        <taxon>Viridiplantae</taxon>
        <taxon>Streptophyta</taxon>
        <taxon>Embryophyta</taxon>
        <taxon>Tracheophyta</taxon>
        <taxon>Spermatophyta</taxon>
        <taxon>Magnoliopsida</taxon>
        <taxon>eudicotyledons</taxon>
        <taxon>Gunneridae</taxon>
        <taxon>Pentapetalae</taxon>
        <taxon>rosids</taxon>
        <taxon>fabids</taxon>
        <taxon>Fabales</taxon>
        <taxon>Fabaceae</taxon>
        <taxon>Papilionoideae</taxon>
        <taxon>50 kb inversion clade</taxon>
        <taxon>genistoids sensu lato</taxon>
        <taxon>core genistoids</taxon>
        <taxon>Crotalarieae</taxon>
        <taxon>Crotalaria</taxon>
    </lineage>
</organism>
<dbReference type="GO" id="GO:0016020">
    <property type="term" value="C:membrane"/>
    <property type="evidence" value="ECO:0007669"/>
    <property type="project" value="UniProtKB-SubCell"/>
</dbReference>
<dbReference type="EMBL" id="JAYWIO010000008">
    <property type="protein sequence ID" value="KAK7247533.1"/>
    <property type="molecule type" value="Genomic_DNA"/>
</dbReference>
<feature type="transmembrane region" description="Helical" evidence="6">
    <location>
        <begin position="91"/>
        <end position="118"/>
    </location>
</feature>
<sequence length="339" mass="37325">MEGNNKAYVVVILVQAIYSAMFILSKAAFDHGMNNFIFVFYRQAFATVVLIPAAFFFERKTAPPLSFVTLCQMFLISLFGITLSLDINGIALVYTSPTLASAIANSLPVITFILALLLRIETLKVKTGPGIAKLIGVVACLGGVVILAFYKGPQWKIHHQLIGYHKSQQNHAPSSSGSWIKGCFLQLLSIFFWGLWIVLQTFVIKNYPSKLLFTTLQCFLSTIQSFVIAIAVERDMEQWKLGWNIGLFAVAYCGIVVSGITFYLQSWVVEKKGAVFLAMSNPLSLIITLFASAILLGKIITLGSILGGLALVLGLYCVLWGKSREQMSRASLDLEQASR</sequence>
<feature type="transmembrane region" description="Helical" evidence="6">
    <location>
        <begin position="130"/>
        <end position="150"/>
    </location>
</feature>
<feature type="transmembrane region" description="Helical" evidence="6">
    <location>
        <begin position="36"/>
        <end position="57"/>
    </location>
</feature>
<dbReference type="PANTHER" id="PTHR31218">
    <property type="entry name" value="WAT1-RELATED PROTEIN"/>
    <property type="match status" value="1"/>
</dbReference>
<feature type="transmembrane region" description="Helical" evidence="6">
    <location>
        <begin position="64"/>
        <end position="85"/>
    </location>
</feature>
<feature type="domain" description="EamA" evidence="7">
    <location>
        <begin position="181"/>
        <end position="319"/>
    </location>
</feature>
<dbReference type="AlphaFoldDB" id="A0AAN9HWA9"/>
<evidence type="ECO:0000256" key="4">
    <source>
        <dbReference type="ARBA" id="ARBA00022989"/>
    </source>
</evidence>
<comment type="caution">
    <text evidence="8">The sequence shown here is derived from an EMBL/GenBank/DDBJ whole genome shotgun (WGS) entry which is preliminary data.</text>
</comment>
<keyword evidence="5 6" id="KW-0472">Membrane</keyword>
<dbReference type="SUPFAM" id="SSF103481">
    <property type="entry name" value="Multidrug resistance efflux transporter EmrE"/>
    <property type="match status" value="2"/>
</dbReference>
<dbReference type="InterPro" id="IPR037185">
    <property type="entry name" value="EmrE-like"/>
</dbReference>
<comment type="similarity">
    <text evidence="2 6">Belongs to the drug/metabolite transporter (DMT) superfamily. Plant drug/metabolite exporter (P-DME) (TC 2.A.7.4) family.</text>
</comment>
<dbReference type="Proteomes" id="UP001372338">
    <property type="component" value="Unassembled WGS sequence"/>
</dbReference>
<evidence type="ECO:0000256" key="3">
    <source>
        <dbReference type="ARBA" id="ARBA00022692"/>
    </source>
</evidence>
<evidence type="ECO:0000256" key="5">
    <source>
        <dbReference type="ARBA" id="ARBA00023136"/>
    </source>
</evidence>
<keyword evidence="4 6" id="KW-1133">Transmembrane helix</keyword>
<gene>
    <name evidence="8" type="ORF">RIF29_42417</name>
</gene>
<keyword evidence="9" id="KW-1185">Reference proteome</keyword>
<evidence type="ECO:0000256" key="2">
    <source>
        <dbReference type="ARBA" id="ARBA00007635"/>
    </source>
</evidence>
<evidence type="ECO:0000259" key="7">
    <source>
        <dbReference type="Pfam" id="PF00892"/>
    </source>
</evidence>
<keyword evidence="3 6" id="KW-0812">Transmembrane</keyword>
<protein>
    <recommendedName>
        <fullName evidence="6">WAT1-related protein</fullName>
    </recommendedName>
</protein>
<feature type="domain" description="EamA" evidence="7">
    <location>
        <begin position="6"/>
        <end position="147"/>
    </location>
</feature>
<evidence type="ECO:0000256" key="6">
    <source>
        <dbReference type="RuleBase" id="RU363077"/>
    </source>
</evidence>
<feature type="transmembrane region" description="Helical" evidence="6">
    <location>
        <begin position="276"/>
        <end position="296"/>
    </location>
</feature>
<comment type="subcellular location">
    <subcellularLocation>
        <location evidence="1 6">Membrane</location>
        <topology evidence="1 6">Multi-pass membrane protein</topology>
    </subcellularLocation>
</comment>
<reference evidence="8 9" key="1">
    <citation type="submission" date="2024-01" db="EMBL/GenBank/DDBJ databases">
        <title>The genomes of 5 underutilized Papilionoideae crops provide insights into root nodulation and disease resistanc.</title>
        <authorList>
            <person name="Yuan L."/>
        </authorList>
    </citation>
    <scope>NUCLEOTIDE SEQUENCE [LARGE SCALE GENOMIC DNA]</scope>
    <source>
        <strain evidence="8">ZHUSHIDOU_FW_LH</strain>
        <tissue evidence="8">Leaf</tissue>
    </source>
</reference>
<feature type="transmembrane region" description="Helical" evidence="6">
    <location>
        <begin position="179"/>
        <end position="199"/>
    </location>
</feature>
<name>A0AAN9HWA9_CROPI</name>
<evidence type="ECO:0000313" key="9">
    <source>
        <dbReference type="Proteomes" id="UP001372338"/>
    </source>
</evidence>
<evidence type="ECO:0000256" key="1">
    <source>
        <dbReference type="ARBA" id="ARBA00004141"/>
    </source>
</evidence>
<dbReference type="Pfam" id="PF00892">
    <property type="entry name" value="EamA"/>
    <property type="match status" value="2"/>
</dbReference>
<evidence type="ECO:0000313" key="8">
    <source>
        <dbReference type="EMBL" id="KAK7247533.1"/>
    </source>
</evidence>
<feature type="transmembrane region" description="Helical" evidence="6">
    <location>
        <begin position="243"/>
        <end position="264"/>
    </location>
</feature>
<dbReference type="InterPro" id="IPR000620">
    <property type="entry name" value="EamA_dom"/>
</dbReference>
<dbReference type="InterPro" id="IPR030184">
    <property type="entry name" value="WAT1-related"/>
</dbReference>
<accession>A0AAN9HWA9</accession>
<dbReference type="GO" id="GO:0022857">
    <property type="term" value="F:transmembrane transporter activity"/>
    <property type="evidence" value="ECO:0007669"/>
    <property type="project" value="InterPro"/>
</dbReference>
<feature type="transmembrane region" description="Helical" evidence="6">
    <location>
        <begin position="302"/>
        <end position="321"/>
    </location>
</feature>
<proteinExistence type="inferred from homology"/>
<feature type="transmembrane region" description="Helical" evidence="6">
    <location>
        <begin position="7"/>
        <end position="24"/>
    </location>
</feature>